<evidence type="ECO:0000259" key="2">
    <source>
        <dbReference type="PROSITE" id="PS50076"/>
    </source>
</evidence>
<organism evidence="3">
    <name type="scientific">viral metagenome</name>
    <dbReference type="NCBI Taxonomy" id="1070528"/>
    <lineage>
        <taxon>unclassified sequences</taxon>
        <taxon>metagenomes</taxon>
        <taxon>organismal metagenomes</taxon>
    </lineage>
</organism>
<proteinExistence type="predicted"/>
<dbReference type="AlphaFoldDB" id="A0A6C0DV59"/>
<protein>
    <recommendedName>
        <fullName evidence="2">J domain-containing protein</fullName>
    </recommendedName>
</protein>
<dbReference type="PROSITE" id="PS50076">
    <property type="entry name" value="DNAJ_2"/>
    <property type="match status" value="1"/>
</dbReference>
<dbReference type="InterPro" id="IPR001623">
    <property type="entry name" value="DnaJ_domain"/>
</dbReference>
<feature type="domain" description="J" evidence="2">
    <location>
        <begin position="156"/>
        <end position="222"/>
    </location>
</feature>
<dbReference type="Pfam" id="PF00226">
    <property type="entry name" value="DnaJ"/>
    <property type="match status" value="1"/>
</dbReference>
<dbReference type="EMBL" id="MN739677">
    <property type="protein sequence ID" value="QHT20153.1"/>
    <property type="molecule type" value="Genomic_DNA"/>
</dbReference>
<accession>A0A6C0DV59</accession>
<dbReference type="SUPFAM" id="SSF46565">
    <property type="entry name" value="Chaperone J-domain"/>
    <property type="match status" value="1"/>
</dbReference>
<feature type="region of interest" description="Disordered" evidence="1">
    <location>
        <begin position="217"/>
        <end position="237"/>
    </location>
</feature>
<dbReference type="CDD" id="cd06257">
    <property type="entry name" value="DnaJ"/>
    <property type="match status" value="1"/>
</dbReference>
<evidence type="ECO:0000313" key="3">
    <source>
        <dbReference type="EMBL" id="QHT20153.1"/>
    </source>
</evidence>
<sequence>MGNNQSAIEPIHLRMYTNIIQIKDPVKRLGIINTCLASMEYVSSAKRAGIYSYLLNYVATVNSGGSPPLLPGEQHNSQQYQQQQQPQQHNPVPRSLHANFQGPGATHPSLMNVPTASSYTQAQRQQAQIITHTDNTPSWKVITDTPKQKAMSYFASCLEVLNIQEEVALTEEALKSAYKKMALRAHPDKGGSEEYFEAVTRAYAYLSEILKHMKGGRRDTSGRVEAPTTLNTSRDSEADKWKHVEPVKLNAKNLDMNAFNKLFEQTHIPDPDADGYGDWLKGSDSRTSGPKFKGEFNRDVFNRMFDEEAKKGQRQSNNLIVHPGEMALTLNPTSGVDLVGERPDSFTAAPNSKFQFTDLRGAYTSESTISDKVSNVQVGERSFEQYRASREKAPDPFNQSELHSIREFESRQKQMDEMRERKRAEMSVRNQNYFDQMKQRVITDGVDLNQGKLTY</sequence>
<feature type="region of interest" description="Disordered" evidence="1">
    <location>
        <begin position="66"/>
        <end position="117"/>
    </location>
</feature>
<reference evidence="3" key="1">
    <citation type="journal article" date="2020" name="Nature">
        <title>Giant virus diversity and host interactions through global metagenomics.</title>
        <authorList>
            <person name="Schulz F."/>
            <person name="Roux S."/>
            <person name="Paez-Espino D."/>
            <person name="Jungbluth S."/>
            <person name="Walsh D.A."/>
            <person name="Denef V.J."/>
            <person name="McMahon K.D."/>
            <person name="Konstantinidis K.T."/>
            <person name="Eloe-Fadrosh E.A."/>
            <person name="Kyrpides N.C."/>
            <person name="Woyke T."/>
        </authorList>
    </citation>
    <scope>NUCLEOTIDE SEQUENCE</scope>
    <source>
        <strain evidence="3">GVMAG-M-3300023174-60</strain>
    </source>
</reference>
<dbReference type="InterPro" id="IPR036869">
    <property type="entry name" value="J_dom_sf"/>
</dbReference>
<dbReference type="SMART" id="SM00271">
    <property type="entry name" value="DnaJ"/>
    <property type="match status" value="1"/>
</dbReference>
<feature type="compositionally biased region" description="Low complexity" evidence="1">
    <location>
        <begin position="78"/>
        <end position="88"/>
    </location>
</feature>
<evidence type="ECO:0000256" key="1">
    <source>
        <dbReference type="SAM" id="MobiDB-lite"/>
    </source>
</evidence>
<name>A0A6C0DV59_9ZZZZ</name>
<dbReference type="Gene3D" id="1.10.287.110">
    <property type="entry name" value="DnaJ domain"/>
    <property type="match status" value="1"/>
</dbReference>